<protein>
    <submittedName>
        <fullName evidence="2">Uncharacterized protein</fullName>
    </submittedName>
</protein>
<evidence type="ECO:0000256" key="1">
    <source>
        <dbReference type="SAM" id="MobiDB-lite"/>
    </source>
</evidence>
<proteinExistence type="predicted"/>
<organism evidence="2 3">
    <name type="scientific">Dendrothele bispora (strain CBS 962.96)</name>
    <dbReference type="NCBI Taxonomy" id="1314807"/>
    <lineage>
        <taxon>Eukaryota</taxon>
        <taxon>Fungi</taxon>
        <taxon>Dikarya</taxon>
        <taxon>Basidiomycota</taxon>
        <taxon>Agaricomycotina</taxon>
        <taxon>Agaricomycetes</taxon>
        <taxon>Agaricomycetidae</taxon>
        <taxon>Agaricales</taxon>
        <taxon>Agaricales incertae sedis</taxon>
        <taxon>Dendrothele</taxon>
    </lineage>
</organism>
<keyword evidence="3" id="KW-1185">Reference proteome</keyword>
<feature type="compositionally biased region" description="Low complexity" evidence="1">
    <location>
        <begin position="133"/>
        <end position="151"/>
    </location>
</feature>
<dbReference type="EMBL" id="ML179305">
    <property type="protein sequence ID" value="THU91459.1"/>
    <property type="molecule type" value="Genomic_DNA"/>
</dbReference>
<feature type="compositionally biased region" description="Polar residues" evidence="1">
    <location>
        <begin position="18"/>
        <end position="34"/>
    </location>
</feature>
<gene>
    <name evidence="2" type="ORF">K435DRAFT_863374</name>
</gene>
<dbReference type="AlphaFoldDB" id="A0A4S8LPY9"/>
<evidence type="ECO:0000313" key="2">
    <source>
        <dbReference type="EMBL" id="THU91459.1"/>
    </source>
</evidence>
<sequence length="396" mass="44873">MATQTTTETQTQQDHPRSTPSPDPNHNSGFSTFTPEGYWHRGARTRQRSDSPPRLVFQGEGHTLRSSSAPPGNQKEPEQADEIRLSENLGQQERLPSLRGSPSVPRSLQEEAMVHELLTETSDPRSPRSYRTPIPININNPNNSPRQSPINTDAVAWRNSSSSSNESSIRILGPIRPEDQVNIPNYPGEVQVNFPPQGVINPSNYQTQYEDAMGSALDRSHPALTTGSSHPRRYATPREALEDVGEQCRQFGLRLGIRGIETLEMEDQVRAVRALAEAREIDLPIWVASQLREPANDREISRLHSIVRQPDVSLIVPEDPSLPDPWNLTTQRLSSPSVTMGSWQQLEQMRALEREIRREELAEEVRRNAQLVVKQRENVRELTEEEEEWNNRQIPI</sequence>
<name>A0A4S8LPY9_DENBC</name>
<feature type="compositionally biased region" description="Basic and acidic residues" evidence="1">
    <location>
        <begin position="117"/>
        <end position="126"/>
    </location>
</feature>
<feature type="compositionally biased region" description="Low complexity" evidence="1">
    <location>
        <begin position="1"/>
        <end position="13"/>
    </location>
</feature>
<reference evidence="2 3" key="1">
    <citation type="journal article" date="2019" name="Nat. Ecol. Evol.">
        <title>Megaphylogeny resolves global patterns of mushroom evolution.</title>
        <authorList>
            <person name="Varga T."/>
            <person name="Krizsan K."/>
            <person name="Foldi C."/>
            <person name="Dima B."/>
            <person name="Sanchez-Garcia M."/>
            <person name="Sanchez-Ramirez S."/>
            <person name="Szollosi G.J."/>
            <person name="Szarkandi J.G."/>
            <person name="Papp V."/>
            <person name="Albert L."/>
            <person name="Andreopoulos W."/>
            <person name="Angelini C."/>
            <person name="Antonin V."/>
            <person name="Barry K.W."/>
            <person name="Bougher N.L."/>
            <person name="Buchanan P."/>
            <person name="Buyck B."/>
            <person name="Bense V."/>
            <person name="Catcheside P."/>
            <person name="Chovatia M."/>
            <person name="Cooper J."/>
            <person name="Damon W."/>
            <person name="Desjardin D."/>
            <person name="Finy P."/>
            <person name="Geml J."/>
            <person name="Haridas S."/>
            <person name="Hughes K."/>
            <person name="Justo A."/>
            <person name="Karasinski D."/>
            <person name="Kautmanova I."/>
            <person name="Kiss B."/>
            <person name="Kocsube S."/>
            <person name="Kotiranta H."/>
            <person name="LaButti K.M."/>
            <person name="Lechner B.E."/>
            <person name="Liimatainen K."/>
            <person name="Lipzen A."/>
            <person name="Lukacs Z."/>
            <person name="Mihaltcheva S."/>
            <person name="Morgado L.N."/>
            <person name="Niskanen T."/>
            <person name="Noordeloos M.E."/>
            <person name="Ohm R.A."/>
            <person name="Ortiz-Santana B."/>
            <person name="Ovrebo C."/>
            <person name="Racz N."/>
            <person name="Riley R."/>
            <person name="Savchenko A."/>
            <person name="Shiryaev A."/>
            <person name="Soop K."/>
            <person name="Spirin V."/>
            <person name="Szebenyi C."/>
            <person name="Tomsovsky M."/>
            <person name="Tulloss R.E."/>
            <person name="Uehling J."/>
            <person name="Grigoriev I.V."/>
            <person name="Vagvolgyi C."/>
            <person name="Papp T."/>
            <person name="Martin F.M."/>
            <person name="Miettinen O."/>
            <person name="Hibbett D.S."/>
            <person name="Nagy L.G."/>
        </authorList>
    </citation>
    <scope>NUCLEOTIDE SEQUENCE [LARGE SCALE GENOMIC DNA]</scope>
    <source>
        <strain evidence="2 3">CBS 962.96</strain>
    </source>
</reference>
<feature type="region of interest" description="Disordered" evidence="1">
    <location>
        <begin position="117"/>
        <end position="151"/>
    </location>
</feature>
<accession>A0A4S8LPY9</accession>
<evidence type="ECO:0000313" key="3">
    <source>
        <dbReference type="Proteomes" id="UP000297245"/>
    </source>
</evidence>
<dbReference type="Proteomes" id="UP000297245">
    <property type="component" value="Unassembled WGS sequence"/>
</dbReference>
<feature type="region of interest" description="Disordered" evidence="1">
    <location>
        <begin position="1"/>
        <end position="81"/>
    </location>
</feature>